<proteinExistence type="predicted"/>
<organism evidence="1 2">
    <name type="scientific">Fibrobacter intestinalis</name>
    <dbReference type="NCBI Taxonomy" id="28122"/>
    <lineage>
        <taxon>Bacteria</taxon>
        <taxon>Pseudomonadati</taxon>
        <taxon>Fibrobacterota</taxon>
        <taxon>Fibrobacteria</taxon>
        <taxon>Fibrobacterales</taxon>
        <taxon>Fibrobacteraceae</taxon>
        <taxon>Fibrobacter</taxon>
    </lineage>
</organism>
<protein>
    <submittedName>
        <fullName evidence="1">YD repeat-containing protein</fullName>
    </submittedName>
</protein>
<evidence type="ECO:0000313" key="1">
    <source>
        <dbReference type="EMBL" id="SHK91289.1"/>
    </source>
</evidence>
<dbReference type="EMBL" id="FRAW01000023">
    <property type="protein sequence ID" value="SHK91289.1"/>
    <property type="molecule type" value="Genomic_DNA"/>
</dbReference>
<evidence type="ECO:0000313" key="2">
    <source>
        <dbReference type="Proteomes" id="UP000184275"/>
    </source>
</evidence>
<accession>A0A1M6WCA0</accession>
<sequence length="1995" mass="221656">MTASVGLNSAASLKFGVSASTRDGRASVSLGASLSAAGASLGAQVSSGGRVSGGVGFGRGERSFGMIVSSNGVSMSVSDRGSRLSAGSGGVGFSVGGSGLAVSNSSSRGTNKSATAGFAVVVPTYVGVFSSAFSQSTYEYWMRSATSEYIYGYMYQAGPSIDVGDTNEFHGLPDADIAAKRAQGASIPWKWTIKGRTLESMGDEDMSPAYDIYSVSSEGGGGAFRPFAREKHRLYKKFSNEKTDGFGSVESYSTILEDCEDDWPCPDDFKKDSAGELVPTGSAAYEDYAHCLRSNGECSVYGMYQTNYRNNGNRLVFNSKDGTEERGGMQFLFVGEGGGYFESDDAGENRGRPRNSASQRLLRRRIGNFEYALYGARRIEPLFEDGSPVGKLAGFVVTNADGTRYYFQQPVRSYLKVDYSINRDKGVPLFSDRSSSKYENFWKNLWDGVVAFHKWGVEHALNPFANVKDVYNILFRSGHLEETCIAGDEGWTKDYFFSYAVNMNPYATQWLLTEIRGADYVKIGDREIGYHVKFAYTEPALYRWRTPYARPDLEASLLPNFRSPRNAFTPEGCDSRKYQASFGIKEYVYLKSIETASHRVDFELNVGERVDGKGWETLDSEIPILVQASLGWKIESRGTETQEEFRKPGGQGAADSCSVPVQRMTVLPQYLYFNSPVPQKFLESLYAGRKIRVHGLQRNQSLTYAKILGFKNDKLGTVLHFSGPTDYEIEPGSYGRTSGEESRLGLYRLKLKAEPVNVKFYFLEDSLKSRLQTLDEVVLGENGDLDQNPYIDWADVAFSNSALSDYDNQMRYLFGISYYRKGQAEAYREYAFDYDYSLQPRTLNSYCKGRYPAADSIRQVVESPDSAGIGVCENAGRPALFGKLALRSLTERGCRDGKCYSLPPFRFSYNSPSASPTRISTPEGWMDYFQGNVSNDDSTVADMYGPDYFENFSDLDATILASTNTTDEYGFWSHGANVENRKVDQDFADYGAAAWSLNKVTDPAGGELEIEYERDRLGRSLDYAQEKKTAEFFDFGECKSFGVDDSLDASGLCIKVKPLYWREQCLGPRAAYWDKERPRGFNGNGFEYLDSLGVKSGNGVFFNLMAQVGTKVKCGLFGVGRCSRTRSVALVGDGNLRREIDSPADTSRILVLDREWNDVWAGLLKAAKKINKKQKWALKDNDARNGYLWGVSEIPEYRVGDLRVKRLTRHDMGVHSRTDYWYADGEMTQLADSSYTSVLGSRFYTNKISTALPGLHLPPVSRIVGFNDDDLMLLPGAKVLYPTVTVSNSSEDGSAKNGTSEFFYITPETGIPRGYVDAETRKVLKPFIKVNLLHTSLSSDPDNNKGRIVRVSLLDSAKNPVPSLESRTVILFPDQLLPLFFYSGTISETGYVKHVKVETMASDGHFVPAKSLCTLDSVQAFNELSLSLVTPKDVDDTSAVDLLWFRSQKKNFYPILYRQVAYASMPIDLDAASDGDYSLKNCDVDFESSVTYHDLTAFLGRNYKTVFRRGGDGGVVVKMDSSVFSTVVPDVADVQAEGVEGALYKVGRQVEKWSSENRLQCVDKSGNPDLQGKGKVCKKQKMDLFMRQSAGSEARKEFAHIRYPVFQVGSVSHAGYDNQPSSGRFLWQESKLENHLYDPITGNPTATLARTPLGAGKEMRKLSLNAPHYGIAHGDTAVSRGMFLRRMLAQNFLSALYSGDVDSASPWNSIRMNDSLRSFEIFPFRFLPDSLYPNGERPLVGWGSFKSRREPREILAGKGLLETTAPFQSMDPASGQDFPPVESYAGARIDQVDGRYRVREIRDAFGRTTSSHYSYDGMYQTGIFFPAGLSEVASFVPYGDTIAMTNCGIESLGYRVTEGTFIRFDGIAHVRCYAKSPSDKPLVAEYAFRKSGRSWETHRDTVRSFPYELTFYGGYLLSYLRVYPADGEAKTFVYDRYGSLVRLVSERNLSSSYEYDPLGNLVQVRDDDGNSFKAHHREYLNDGGDTLLVVPGGGR</sequence>
<dbReference type="Proteomes" id="UP000184275">
    <property type="component" value="Unassembled WGS sequence"/>
</dbReference>
<name>A0A1M6WCA0_9BACT</name>
<gene>
    <name evidence="1" type="ORF">SAMN05720469_12323</name>
</gene>
<keyword evidence="2" id="KW-1185">Reference proteome</keyword>
<reference evidence="2" key="1">
    <citation type="submission" date="2016-11" db="EMBL/GenBank/DDBJ databases">
        <authorList>
            <person name="Varghese N."/>
            <person name="Submissions S."/>
        </authorList>
    </citation>
    <scope>NUCLEOTIDE SEQUENCE [LARGE SCALE GENOMIC DNA]</scope>
    <source>
        <strain evidence="2">UWOS</strain>
    </source>
</reference>